<evidence type="ECO:0000313" key="3">
    <source>
        <dbReference type="Proteomes" id="UP000433493"/>
    </source>
</evidence>
<organism evidence="2 3">
    <name type="scientific">Gulosibacter chungangensis</name>
    <dbReference type="NCBI Taxonomy" id="979746"/>
    <lineage>
        <taxon>Bacteria</taxon>
        <taxon>Bacillati</taxon>
        <taxon>Actinomycetota</taxon>
        <taxon>Actinomycetes</taxon>
        <taxon>Micrococcales</taxon>
        <taxon>Microbacteriaceae</taxon>
        <taxon>Gulosibacter</taxon>
    </lineage>
</organism>
<dbReference type="InterPro" id="IPR037401">
    <property type="entry name" value="SnoaL-like"/>
</dbReference>
<dbReference type="Gene3D" id="3.10.450.50">
    <property type="match status" value="1"/>
</dbReference>
<accession>A0A7J5B774</accession>
<reference evidence="2 3" key="1">
    <citation type="submission" date="2019-09" db="EMBL/GenBank/DDBJ databases">
        <title>Phylogeny of genus Pseudoclavibacter and closely related genus.</title>
        <authorList>
            <person name="Li Y."/>
        </authorList>
    </citation>
    <scope>NUCLEOTIDE SEQUENCE [LARGE SCALE GENOMIC DNA]</scope>
    <source>
        <strain evidence="2 3">KCTC 13959</strain>
    </source>
</reference>
<name>A0A7J5B774_9MICO</name>
<evidence type="ECO:0000259" key="1">
    <source>
        <dbReference type="Pfam" id="PF13577"/>
    </source>
</evidence>
<dbReference type="EMBL" id="WBKB01000014">
    <property type="protein sequence ID" value="KAB1640578.1"/>
    <property type="molecule type" value="Genomic_DNA"/>
</dbReference>
<comment type="caution">
    <text evidence="2">The sequence shown here is derived from an EMBL/GenBank/DDBJ whole genome shotgun (WGS) entry which is preliminary data.</text>
</comment>
<dbReference type="Proteomes" id="UP000433493">
    <property type="component" value="Unassembled WGS sequence"/>
</dbReference>
<dbReference type="AlphaFoldDB" id="A0A7J5B774"/>
<feature type="domain" description="SnoaL-like" evidence="1">
    <location>
        <begin position="30"/>
        <end position="155"/>
    </location>
</feature>
<dbReference type="InterPro" id="IPR032710">
    <property type="entry name" value="NTF2-like_dom_sf"/>
</dbReference>
<sequence>MPAPPSNGADSCVRTDYEETELMTETSLQYLLDRVGIDDAINAYSQALDQREWALLDELFTPDARIVLLDRNVLYDPQSLVAALSKNDATRLGGQHLVGKSHTRIDGVRADAVTEVFWTTLQTTTDPEKFLLIRGTGIYRDKLVKGENGWRIADRELALKSITRDHIAVDDADLESIRYTLGTNWFE</sequence>
<dbReference type="Pfam" id="PF13577">
    <property type="entry name" value="SnoaL_4"/>
    <property type="match status" value="1"/>
</dbReference>
<dbReference type="OrthoDB" id="2599042at2"/>
<gene>
    <name evidence="2" type="ORF">F8O05_14530</name>
</gene>
<dbReference type="SUPFAM" id="SSF54427">
    <property type="entry name" value="NTF2-like"/>
    <property type="match status" value="1"/>
</dbReference>
<keyword evidence="3" id="KW-1185">Reference proteome</keyword>
<protein>
    <submittedName>
        <fullName evidence="2">Nuclear transport factor 2 family protein</fullName>
    </submittedName>
</protein>
<proteinExistence type="predicted"/>
<evidence type="ECO:0000313" key="2">
    <source>
        <dbReference type="EMBL" id="KAB1640578.1"/>
    </source>
</evidence>
<dbReference type="CDD" id="cd00531">
    <property type="entry name" value="NTF2_like"/>
    <property type="match status" value="1"/>
</dbReference>